<feature type="non-terminal residue" evidence="8">
    <location>
        <position position="251"/>
    </location>
</feature>
<evidence type="ECO:0000256" key="5">
    <source>
        <dbReference type="SAM" id="MobiDB-lite"/>
    </source>
</evidence>
<proteinExistence type="predicted"/>
<dbReference type="InterPro" id="IPR011547">
    <property type="entry name" value="SLC26A/SulP_dom"/>
</dbReference>
<evidence type="ECO:0000313" key="9">
    <source>
        <dbReference type="EMBL" id="CAL1138452.1"/>
    </source>
</evidence>
<dbReference type="PANTHER" id="PTHR43310:SF2">
    <property type="entry name" value="SLC26A_SULP TRANSPORTER DOMAIN-CONTAINING PROTEIN"/>
    <property type="match status" value="1"/>
</dbReference>
<comment type="subcellular location">
    <subcellularLocation>
        <location evidence="1">Membrane</location>
        <topology evidence="1">Multi-pass membrane protein</topology>
    </subcellularLocation>
</comment>
<organism evidence="8">
    <name type="scientific">Cladocopium goreaui</name>
    <dbReference type="NCBI Taxonomy" id="2562237"/>
    <lineage>
        <taxon>Eukaryota</taxon>
        <taxon>Sar</taxon>
        <taxon>Alveolata</taxon>
        <taxon>Dinophyceae</taxon>
        <taxon>Suessiales</taxon>
        <taxon>Symbiodiniaceae</taxon>
        <taxon>Cladocopium</taxon>
    </lineage>
</organism>
<accession>A0A9P1C5K6</accession>
<gene>
    <name evidence="8" type="ORF">C1SCF055_LOCUS12562</name>
</gene>
<sequence length="251" mass="27819">AERKKKEEAQKERNKKRRQKRREEKESNDPQAPAPPPRPLPTVFSSVKHFLAMPLTLLLLPIVFFVCADAAGLSLEDCRARGLVPYPRGSSGIGEIWQIVNYHEVQWGMLPRQIANLIGLIIIVTFGSSLDVAAIQAELPTRKLDYNKELTAIGWGNLCSSFVCGATGSYIFSQTIFSAKRSVKSRFNGFVVAIGEFLLFGLPVDILKVLPNDEEVDAELTVSGLATEYWKENASMSSGEEDGSKELSEMQ</sequence>
<reference evidence="9" key="2">
    <citation type="submission" date="2024-04" db="EMBL/GenBank/DDBJ databases">
        <authorList>
            <person name="Chen Y."/>
            <person name="Shah S."/>
            <person name="Dougan E. K."/>
            <person name="Thang M."/>
            <person name="Chan C."/>
        </authorList>
    </citation>
    <scope>NUCLEOTIDE SEQUENCE [LARGE SCALE GENOMIC DNA]</scope>
</reference>
<keyword evidence="4 6" id="KW-0472">Membrane</keyword>
<dbReference type="PANTHER" id="PTHR43310">
    <property type="entry name" value="SULFATE TRANSPORTER YBAR-RELATED"/>
    <property type="match status" value="1"/>
</dbReference>
<feature type="transmembrane region" description="Helical" evidence="6">
    <location>
        <begin position="185"/>
        <end position="204"/>
    </location>
</feature>
<name>A0A9P1C5K6_9DINO</name>
<reference evidence="8" key="1">
    <citation type="submission" date="2022-10" db="EMBL/GenBank/DDBJ databases">
        <authorList>
            <person name="Chen Y."/>
            <person name="Dougan E. K."/>
            <person name="Chan C."/>
            <person name="Rhodes N."/>
            <person name="Thang M."/>
        </authorList>
    </citation>
    <scope>NUCLEOTIDE SEQUENCE</scope>
</reference>
<evidence type="ECO:0000256" key="2">
    <source>
        <dbReference type="ARBA" id="ARBA00022692"/>
    </source>
</evidence>
<feature type="non-terminal residue" evidence="8">
    <location>
        <position position="1"/>
    </location>
</feature>
<keyword evidence="3 6" id="KW-1133">Transmembrane helix</keyword>
<feature type="transmembrane region" description="Helical" evidence="6">
    <location>
        <begin position="114"/>
        <end position="135"/>
    </location>
</feature>
<dbReference type="AlphaFoldDB" id="A0A9P1C5K6"/>
<feature type="domain" description="SLC26A/SulP transporter" evidence="7">
    <location>
        <begin position="48"/>
        <end position="195"/>
    </location>
</feature>
<evidence type="ECO:0000256" key="1">
    <source>
        <dbReference type="ARBA" id="ARBA00004141"/>
    </source>
</evidence>
<dbReference type="InterPro" id="IPR052706">
    <property type="entry name" value="Membrane-Transporter-like"/>
</dbReference>
<dbReference type="Proteomes" id="UP001152797">
    <property type="component" value="Unassembled WGS sequence"/>
</dbReference>
<comment type="caution">
    <text evidence="8">The sequence shown here is derived from an EMBL/GenBank/DDBJ whole genome shotgun (WGS) entry which is preliminary data.</text>
</comment>
<feature type="compositionally biased region" description="Basic and acidic residues" evidence="5">
    <location>
        <begin position="1"/>
        <end position="12"/>
    </location>
</feature>
<feature type="transmembrane region" description="Helical" evidence="6">
    <location>
        <begin position="50"/>
        <end position="71"/>
    </location>
</feature>
<protein>
    <submittedName>
        <fullName evidence="10">Uncharacterized vacuolar membrane protein YGR125W</fullName>
    </submittedName>
</protein>
<keyword evidence="11" id="KW-1185">Reference proteome</keyword>
<evidence type="ECO:0000313" key="10">
    <source>
        <dbReference type="EMBL" id="CAL4772389.1"/>
    </source>
</evidence>
<dbReference type="GO" id="GO:0016020">
    <property type="term" value="C:membrane"/>
    <property type="evidence" value="ECO:0007669"/>
    <property type="project" value="UniProtKB-SubCell"/>
</dbReference>
<evidence type="ECO:0000256" key="6">
    <source>
        <dbReference type="SAM" id="Phobius"/>
    </source>
</evidence>
<dbReference type="EMBL" id="CAMXCT020000951">
    <property type="protein sequence ID" value="CAL1138452.1"/>
    <property type="molecule type" value="Genomic_DNA"/>
</dbReference>
<dbReference type="EMBL" id="CAMXCT030000951">
    <property type="protein sequence ID" value="CAL4772389.1"/>
    <property type="molecule type" value="Genomic_DNA"/>
</dbReference>
<dbReference type="OrthoDB" id="409725at2759"/>
<evidence type="ECO:0000256" key="4">
    <source>
        <dbReference type="ARBA" id="ARBA00023136"/>
    </source>
</evidence>
<keyword evidence="2 6" id="KW-0812">Transmembrane</keyword>
<evidence type="ECO:0000256" key="3">
    <source>
        <dbReference type="ARBA" id="ARBA00022989"/>
    </source>
</evidence>
<evidence type="ECO:0000313" key="11">
    <source>
        <dbReference type="Proteomes" id="UP001152797"/>
    </source>
</evidence>
<evidence type="ECO:0000259" key="7">
    <source>
        <dbReference type="Pfam" id="PF00916"/>
    </source>
</evidence>
<feature type="region of interest" description="Disordered" evidence="5">
    <location>
        <begin position="1"/>
        <end position="39"/>
    </location>
</feature>
<feature type="transmembrane region" description="Helical" evidence="6">
    <location>
        <begin position="155"/>
        <end position="173"/>
    </location>
</feature>
<dbReference type="EMBL" id="CAMXCT010000951">
    <property type="protein sequence ID" value="CAI3985077.1"/>
    <property type="molecule type" value="Genomic_DNA"/>
</dbReference>
<dbReference type="Pfam" id="PF00916">
    <property type="entry name" value="Sulfate_transp"/>
    <property type="match status" value="1"/>
</dbReference>
<evidence type="ECO:0000313" key="8">
    <source>
        <dbReference type="EMBL" id="CAI3985077.1"/>
    </source>
</evidence>